<feature type="chain" id="PRO_5038341526" evidence="1">
    <location>
        <begin position="23"/>
        <end position="188"/>
    </location>
</feature>
<dbReference type="SUPFAM" id="SSF50199">
    <property type="entry name" value="Staphylococcal nuclease"/>
    <property type="match status" value="1"/>
</dbReference>
<dbReference type="InterPro" id="IPR016071">
    <property type="entry name" value="Staphylococal_nuclease_OB-fold"/>
</dbReference>
<dbReference type="InterPro" id="IPR035437">
    <property type="entry name" value="SNase_OB-fold_sf"/>
</dbReference>
<dbReference type="Gene3D" id="2.40.50.90">
    <property type="match status" value="1"/>
</dbReference>
<sequence>MKKKVWWGIAAFAVLSVIAALSDPPEPSKDQKLEKTDYPKNMDQSSAIFEFYSGTIEEAVSPLKLKIYLETKESILVHIPLVKVPESDQPLGKEVLKFAQKYKGQAIRFYPVYRIKKGEYIGHIAFIKDTYGEELIENGYAVLHKEGKYDPIRVPEYLENQQSAQKAKKGVNANLIIDHLVVQRSKKS</sequence>
<evidence type="ECO:0000256" key="1">
    <source>
        <dbReference type="SAM" id="SignalP"/>
    </source>
</evidence>
<dbReference type="EMBL" id="JACEIQ010000006">
    <property type="protein sequence ID" value="MBA4494349.1"/>
    <property type="molecule type" value="Genomic_DNA"/>
</dbReference>
<proteinExistence type="predicted"/>
<evidence type="ECO:0000313" key="3">
    <source>
        <dbReference type="EMBL" id="MBA4494349.1"/>
    </source>
</evidence>
<dbReference type="RefSeq" id="WP_181751586.1">
    <property type="nucleotide sequence ID" value="NZ_JACEIQ010000006.1"/>
</dbReference>
<dbReference type="Proteomes" id="UP000535491">
    <property type="component" value="Unassembled WGS sequence"/>
</dbReference>
<feature type="signal peptide" evidence="1">
    <location>
        <begin position="1"/>
        <end position="22"/>
    </location>
</feature>
<evidence type="ECO:0000259" key="2">
    <source>
        <dbReference type="SMART" id="SM00318"/>
    </source>
</evidence>
<name>A0A7W1WQR8_9BACL</name>
<accession>A0A7W1WQR8</accession>
<feature type="domain" description="TNase-like" evidence="2">
    <location>
        <begin position="50"/>
        <end position="174"/>
    </location>
</feature>
<comment type="caution">
    <text evidence="3">The sequence shown here is derived from an EMBL/GenBank/DDBJ whole genome shotgun (WGS) entry which is preliminary data.</text>
</comment>
<evidence type="ECO:0000313" key="4">
    <source>
        <dbReference type="Proteomes" id="UP000535491"/>
    </source>
</evidence>
<reference evidence="3 4" key="1">
    <citation type="submission" date="2020-07" db="EMBL/GenBank/DDBJ databases">
        <authorList>
            <person name="Feng H."/>
        </authorList>
    </citation>
    <scope>NUCLEOTIDE SEQUENCE [LARGE SCALE GENOMIC DNA]</scope>
    <source>
        <strain evidence="4">s-10</strain>
    </source>
</reference>
<dbReference type="AlphaFoldDB" id="A0A7W1WQR8"/>
<organism evidence="3 4">
    <name type="scientific">Paenactinomyces guangxiensis</name>
    <dbReference type="NCBI Taxonomy" id="1490290"/>
    <lineage>
        <taxon>Bacteria</taxon>
        <taxon>Bacillati</taxon>
        <taxon>Bacillota</taxon>
        <taxon>Bacilli</taxon>
        <taxon>Bacillales</taxon>
        <taxon>Thermoactinomycetaceae</taxon>
        <taxon>Paenactinomyces</taxon>
    </lineage>
</organism>
<keyword evidence="4" id="KW-1185">Reference proteome</keyword>
<dbReference type="Pfam" id="PF00565">
    <property type="entry name" value="SNase"/>
    <property type="match status" value="1"/>
</dbReference>
<dbReference type="SMART" id="SM00318">
    <property type="entry name" value="SNc"/>
    <property type="match status" value="1"/>
</dbReference>
<protein>
    <submittedName>
        <fullName evidence="3">Thermonuclease family protein</fullName>
    </submittedName>
</protein>
<gene>
    <name evidence="3" type="ORF">H1191_08530</name>
</gene>
<keyword evidence="1" id="KW-0732">Signal</keyword>